<comment type="caution">
    <text evidence="1">The sequence shown here is derived from an EMBL/GenBank/DDBJ whole genome shotgun (WGS) entry which is preliminary data.</text>
</comment>
<accession>A0A7J7UA63</accession>
<reference evidence="1 2" key="1">
    <citation type="journal article" date="2020" name="Nature">
        <title>Six reference-quality genomes reveal evolution of bat adaptations.</title>
        <authorList>
            <person name="Jebb D."/>
            <person name="Huang Z."/>
            <person name="Pippel M."/>
            <person name="Hughes G.M."/>
            <person name="Lavrichenko K."/>
            <person name="Devanna P."/>
            <person name="Winkler S."/>
            <person name="Jermiin L.S."/>
            <person name="Skirmuntt E.C."/>
            <person name="Katzourakis A."/>
            <person name="Burkitt-Gray L."/>
            <person name="Ray D.A."/>
            <person name="Sullivan K.A.M."/>
            <person name="Roscito J.G."/>
            <person name="Kirilenko B.M."/>
            <person name="Davalos L.M."/>
            <person name="Corthals A.P."/>
            <person name="Power M.L."/>
            <person name="Jones G."/>
            <person name="Ransome R.D."/>
            <person name="Dechmann D.K.N."/>
            <person name="Locatelli A.G."/>
            <person name="Puechmaille S.J."/>
            <person name="Fedrigo O."/>
            <person name="Jarvis E.D."/>
            <person name="Hiller M."/>
            <person name="Vernes S.C."/>
            <person name="Myers E.W."/>
            <person name="Teeling E.C."/>
        </authorList>
    </citation>
    <scope>NUCLEOTIDE SEQUENCE [LARGE SCALE GENOMIC DNA]</scope>
    <source>
        <strain evidence="1">MPipKuh1</strain>
        <tissue evidence="1">Flight muscle</tissue>
    </source>
</reference>
<name>A0A7J7UA63_PIPKU</name>
<keyword evidence="2" id="KW-1185">Reference proteome</keyword>
<evidence type="ECO:0000313" key="1">
    <source>
        <dbReference type="EMBL" id="KAF6309715.1"/>
    </source>
</evidence>
<organism evidence="1 2">
    <name type="scientific">Pipistrellus kuhlii</name>
    <name type="common">Kuhl's pipistrelle</name>
    <dbReference type="NCBI Taxonomy" id="59472"/>
    <lineage>
        <taxon>Eukaryota</taxon>
        <taxon>Metazoa</taxon>
        <taxon>Chordata</taxon>
        <taxon>Craniata</taxon>
        <taxon>Vertebrata</taxon>
        <taxon>Euteleostomi</taxon>
        <taxon>Mammalia</taxon>
        <taxon>Eutheria</taxon>
        <taxon>Laurasiatheria</taxon>
        <taxon>Chiroptera</taxon>
        <taxon>Yangochiroptera</taxon>
        <taxon>Vespertilionidae</taxon>
        <taxon>Pipistrellus</taxon>
    </lineage>
</organism>
<evidence type="ECO:0000313" key="2">
    <source>
        <dbReference type="Proteomes" id="UP000558488"/>
    </source>
</evidence>
<sequence>MPPSWFPSGCCILFHGSHCNPTSPSPVHVTHGLDCKEPPPNNLRGVEGQGGGMARRCGLPLGYQLCSCALRKGQEQGVKWGGPSFQPCVLGGNHARRWLLIWRRYLCSGPGTHLRAPPVGAGRVLLGKRPPQQPDALGCGANGELWGRPAHP</sequence>
<dbReference type="AlphaFoldDB" id="A0A7J7UA63"/>
<gene>
    <name evidence="1" type="ORF">mPipKuh1_009165</name>
</gene>
<proteinExistence type="predicted"/>
<dbReference type="Proteomes" id="UP000558488">
    <property type="component" value="Unassembled WGS sequence"/>
</dbReference>
<protein>
    <submittedName>
        <fullName evidence="1">Uncharacterized protein</fullName>
    </submittedName>
</protein>
<dbReference type="EMBL" id="JACAGB010000021">
    <property type="protein sequence ID" value="KAF6309715.1"/>
    <property type="molecule type" value="Genomic_DNA"/>
</dbReference>